<evidence type="ECO:0000313" key="1">
    <source>
        <dbReference type="EMBL" id="NDK39602.1"/>
    </source>
</evidence>
<name>A0ABX0ADD6_9GAMM</name>
<dbReference type="EMBL" id="QOVG01000008">
    <property type="protein sequence ID" value="NDK39602.1"/>
    <property type="molecule type" value="Genomic_DNA"/>
</dbReference>
<accession>A0ABX0ADD6</accession>
<comment type="caution">
    <text evidence="1">The sequence shown here is derived from an EMBL/GenBank/DDBJ whole genome shotgun (WGS) entry which is preliminary data.</text>
</comment>
<evidence type="ECO:0000313" key="2">
    <source>
        <dbReference type="Proteomes" id="UP001429354"/>
    </source>
</evidence>
<sequence>MNEIEISDQGARQAMRADQAARGVRAAGAPPSITAPANCIRPYRHGVDSLYLSFPGGIDPALALCLQECKLKAQSSNEHVISAAGICIGDHRFVTLPRGRGRFAFVLEDNWFSIQLSNASAGLLPLAVVQIRSEYLTAVGPEEAVEVITKLVAGMGEVSGPPKISRIDLYADFGTDHDLASFPGRNWVKRSKKRSIHEEADEVTGISFGGGNEVSARLYDKTREILKSRKDYIKPLWSLEGWEEGDQVWRMEFQIRREGLPEAMLGPADEALGLSGSLWRYLCTEWLRLAVPSDSDETRSRWPTHPLWDDLSRLWDIEPEAPPLTRVAKSRPPTDDYLFRAGIAGLTSFMAREGIADIGEGLGEFLQALEAYYDNPARDFPERLQDYALRKTKLKARRYNLRIPGHDRS</sequence>
<organism evidence="1 2">
    <name type="scientific">Pseudoxanthomonas gei</name>
    <dbReference type="NCBI Taxonomy" id="1383030"/>
    <lineage>
        <taxon>Bacteria</taxon>
        <taxon>Pseudomonadati</taxon>
        <taxon>Pseudomonadota</taxon>
        <taxon>Gammaproteobacteria</taxon>
        <taxon>Lysobacterales</taxon>
        <taxon>Lysobacteraceae</taxon>
        <taxon>Pseudoxanthomonas</taxon>
    </lineage>
</organism>
<proteinExistence type="predicted"/>
<evidence type="ECO:0008006" key="3">
    <source>
        <dbReference type="Google" id="ProtNLM"/>
    </source>
</evidence>
<protein>
    <recommendedName>
        <fullName evidence="3">Replication initiation factor</fullName>
    </recommendedName>
</protein>
<dbReference type="Proteomes" id="UP001429354">
    <property type="component" value="Unassembled WGS sequence"/>
</dbReference>
<keyword evidence="2" id="KW-1185">Reference proteome</keyword>
<reference evidence="1 2" key="1">
    <citation type="submission" date="2018-07" db="EMBL/GenBank/DDBJ databases">
        <title>Whole genome Sequencing of Pseudoxanthomonas gei KCTC 32298 (T).</title>
        <authorList>
            <person name="Kumar S."/>
            <person name="Bansal K."/>
            <person name="Kaur A."/>
            <person name="Patil P."/>
            <person name="Sharma S."/>
            <person name="Patil P.B."/>
        </authorList>
    </citation>
    <scope>NUCLEOTIDE SEQUENCE [LARGE SCALE GENOMIC DNA]</scope>
    <source>
        <strain evidence="1 2">KCTC 32298</strain>
    </source>
</reference>
<gene>
    <name evidence="1" type="ORF">DT603_12190</name>
</gene>
<dbReference type="RefSeq" id="WP_162350174.1">
    <property type="nucleotide sequence ID" value="NZ_QOVG01000008.1"/>
</dbReference>